<dbReference type="PANTHER" id="PTHR35866">
    <property type="entry name" value="PUTATIVE-RELATED"/>
    <property type="match status" value="1"/>
</dbReference>
<evidence type="ECO:0000313" key="2">
    <source>
        <dbReference type="Proteomes" id="UP001290861"/>
    </source>
</evidence>
<dbReference type="Proteomes" id="UP001290861">
    <property type="component" value="Unassembled WGS sequence"/>
</dbReference>
<comment type="caution">
    <text evidence="1">The sequence shown here is derived from an EMBL/GenBank/DDBJ whole genome shotgun (WGS) entry which is preliminary data.</text>
</comment>
<dbReference type="PANTHER" id="PTHR35866:SF1">
    <property type="entry name" value="YKGJ FAMILY CYSTEINE CLUSTER PROTEIN"/>
    <property type="match status" value="1"/>
</dbReference>
<accession>A0ABU5MYN5</accession>
<name>A0ABU5MYN5_9BACT</name>
<sequence>MLNREVLKEFRCTGCGDCCRWGGFVLLTDSDIQNMADHLGLSEGEFIEKHTRLAPNRKQLALLDQADGSCEFLEGDRCRVYEARPEQCSSFPYAWSVPQGCPELDRLSAEQKNVE</sequence>
<reference evidence="1 2" key="1">
    <citation type="journal article" date="2024" name="Appl. Environ. Microbiol.">
        <title>Pontiella agarivorans sp. nov., a novel marine anaerobic bacterium capable of degrading macroalgal polysaccharides and fixing nitrogen.</title>
        <authorList>
            <person name="Liu N."/>
            <person name="Kivenson V."/>
            <person name="Peng X."/>
            <person name="Cui Z."/>
            <person name="Lankiewicz T.S."/>
            <person name="Gosselin K.M."/>
            <person name="English C.J."/>
            <person name="Blair E.M."/>
            <person name="O'Malley M.A."/>
            <person name="Valentine D.L."/>
        </authorList>
    </citation>
    <scope>NUCLEOTIDE SEQUENCE [LARGE SCALE GENOMIC DNA]</scope>
    <source>
        <strain evidence="1 2">NLcol2</strain>
    </source>
</reference>
<protein>
    <submittedName>
        <fullName evidence="1">YkgJ family cysteine cluster protein</fullName>
    </submittedName>
</protein>
<gene>
    <name evidence="1" type="ORF">P9H32_11860</name>
</gene>
<organism evidence="1 2">
    <name type="scientific">Pontiella agarivorans</name>
    <dbReference type="NCBI Taxonomy" id="3038953"/>
    <lineage>
        <taxon>Bacteria</taxon>
        <taxon>Pseudomonadati</taxon>
        <taxon>Kiritimatiellota</taxon>
        <taxon>Kiritimatiellia</taxon>
        <taxon>Kiritimatiellales</taxon>
        <taxon>Pontiellaceae</taxon>
        <taxon>Pontiella</taxon>
    </lineage>
</organism>
<proteinExistence type="predicted"/>
<dbReference type="InterPro" id="IPR005358">
    <property type="entry name" value="Puta_zinc/iron-chelating_dom"/>
</dbReference>
<evidence type="ECO:0000313" key="1">
    <source>
        <dbReference type="EMBL" id="MDZ8119319.1"/>
    </source>
</evidence>
<keyword evidence="2" id="KW-1185">Reference proteome</keyword>
<dbReference type="RefSeq" id="WP_322609103.1">
    <property type="nucleotide sequence ID" value="NZ_JARVCO010000010.1"/>
</dbReference>
<dbReference type="EMBL" id="JARVCO010000010">
    <property type="protein sequence ID" value="MDZ8119319.1"/>
    <property type="molecule type" value="Genomic_DNA"/>
</dbReference>
<dbReference type="Pfam" id="PF03692">
    <property type="entry name" value="CxxCxxCC"/>
    <property type="match status" value="1"/>
</dbReference>